<protein>
    <submittedName>
        <fullName evidence="3">Uncharacterized protein LOC112454152</fullName>
    </submittedName>
</protein>
<dbReference type="GeneID" id="112454152"/>
<keyword evidence="2" id="KW-1185">Reference proteome</keyword>
<dbReference type="Proteomes" id="UP000504618">
    <property type="component" value="Unplaced"/>
</dbReference>
<gene>
    <name evidence="3" type="primary">LOC112454152</name>
</gene>
<reference evidence="3" key="1">
    <citation type="submission" date="2025-08" db="UniProtKB">
        <authorList>
            <consortium name="RefSeq"/>
        </authorList>
    </citation>
    <scope>IDENTIFICATION</scope>
    <source>
        <tissue evidence="3">Whole body</tissue>
    </source>
</reference>
<evidence type="ECO:0000313" key="2">
    <source>
        <dbReference type="Proteomes" id="UP000504618"/>
    </source>
</evidence>
<evidence type="ECO:0000313" key="3">
    <source>
        <dbReference type="RefSeq" id="XP_024871156.1"/>
    </source>
</evidence>
<feature type="compositionally biased region" description="Basic residues" evidence="1">
    <location>
        <begin position="346"/>
        <end position="358"/>
    </location>
</feature>
<sequence length="366" mass="42372">MVGYCYICKTEAGEESNVSFHRLPKNEEKISESRSLAICTEYISYEYTIKKHTHTVLRYYILFLYFRKNTKSTFSNTNTDEDKDNKNIKTEPSVASEDEAYEFTERSDTELYTNVISNAAHETTNIEGTAIDFGIVKDEHLSISDTELYTNEISNVAHETTNTEGTAIDFEIVKDEHLSTSDTKLYTSATSDVTHETTNIGETIIDNGIVKYEYQKRNDTELCTSVTSDVERESINSEKTVIDDEIARDEQLKRKIGQPESNKKRLLTPRYVGDIRREDFTSNDTWYIFQEYLTKTKSKMKQLDDKVRYLNTKVGNLQEMMDDLKKRGLFSRDALDLIKNYKLTARRPNSKGKRKTNKKFPQSNCE</sequence>
<organism evidence="2 3">
    <name type="scientific">Temnothorax curvispinosus</name>
    <dbReference type="NCBI Taxonomy" id="300111"/>
    <lineage>
        <taxon>Eukaryota</taxon>
        <taxon>Metazoa</taxon>
        <taxon>Ecdysozoa</taxon>
        <taxon>Arthropoda</taxon>
        <taxon>Hexapoda</taxon>
        <taxon>Insecta</taxon>
        <taxon>Pterygota</taxon>
        <taxon>Neoptera</taxon>
        <taxon>Endopterygota</taxon>
        <taxon>Hymenoptera</taxon>
        <taxon>Apocrita</taxon>
        <taxon>Aculeata</taxon>
        <taxon>Formicoidea</taxon>
        <taxon>Formicidae</taxon>
        <taxon>Myrmicinae</taxon>
        <taxon>Temnothorax</taxon>
    </lineage>
</organism>
<feature type="region of interest" description="Disordered" evidence="1">
    <location>
        <begin position="75"/>
        <end position="94"/>
    </location>
</feature>
<dbReference type="AlphaFoldDB" id="A0A6J1PPC3"/>
<proteinExistence type="predicted"/>
<dbReference type="OrthoDB" id="5982876at2759"/>
<feature type="region of interest" description="Disordered" evidence="1">
    <location>
        <begin position="346"/>
        <end position="366"/>
    </location>
</feature>
<name>A0A6J1PPC3_9HYME</name>
<accession>A0A6J1PPC3</accession>
<evidence type="ECO:0000256" key="1">
    <source>
        <dbReference type="SAM" id="MobiDB-lite"/>
    </source>
</evidence>
<dbReference type="RefSeq" id="XP_024871156.1">
    <property type="nucleotide sequence ID" value="XM_025015388.1"/>
</dbReference>